<proteinExistence type="predicted"/>
<evidence type="ECO:0000256" key="1">
    <source>
        <dbReference type="SAM" id="Phobius"/>
    </source>
</evidence>
<name>A0AA39H8V2_9BILA</name>
<protein>
    <submittedName>
        <fullName evidence="2">Uncharacterized protein</fullName>
    </submittedName>
</protein>
<evidence type="ECO:0000313" key="2">
    <source>
        <dbReference type="EMBL" id="KAK0401392.1"/>
    </source>
</evidence>
<reference evidence="2" key="1">
    <citation type="submission" date="2023-06" db="EMBL/GenBank/DDBJ databases">
        <title>Genomic analysis of the entomopathogenic nematode Steinernema hermaphroditum.</title>
        <authorList>
            <person name="Schwarz E.M."/>
            <person name="Heppert J.K."/>
            <person name="Baniya A."/>
            <person name="Schwartz H.T."/>
            <person name="Tan C.-H."/>
            <person name="Antoshechkin I."/>
            <person name="Sternberg P.W."/>
            <person name="Goodrich-Blair H."/>
            <person name="Dillman A.R."/>
        </authorList>
    </citation>
    <scope>NUCLEOTIDE SEQUENCE</scope>
    <source>
        <strain evidence="2">PS9179</strain>
        <tissue evidence="2">Whole animal</tissue>
    </source>
</reference>
<comment type="caution">
    <text evidence="2">The sequence shown here is derived from an EMBL/GenBank/DDBJ whole genome shotgun (WGS) entry which is preliminary data.</text>
</comment>
<dbReference type="Proteomes" id="UP001175271">
    <property type="component" value="Unassembled WGS sequence"/>
</dbReference>
<accession>A0AA39H8V2</accession>
<dbReference type="EMBL" id="JAUCMV010000004">
    <property type="protein sequence ID" value="KAK0401392.1"/>
    <property type="molecule type" value="Genomic_DNA"/>
</dbReference>
<gene>
    <name evidence="2" type="ORF">QR680_015758</name>
</gene>
<keyword evidence="1" id="KW-0472">Membrane</keyword>
<keyword evidence="1" id="KW-0812">Transmembrane</keyword>
<keyword evidence="1" id="KW-1133">Transmembrane helix</keyword>
<evidence type="ECO:0000313" key="3">
    <source>
        <dbReference type="Proteomes" id="UP001175271"/>
    </source>
</evidence>
<feature type="transmembrane region" description="Helical" evidence="1">
    <location>
        <begin position="20"/>
        <end position="42"/>
    </location>
</feature>
<organism evidence="2 3">
    <name type="scientific">Steinernema hermaphroditum</name>
    <dbReference type="NCBI Taxonomy" id="289476"/>
    <lineage>
        <taxon>Eukaryota</taxon>
        <taxon>Metazoa</taxon>
        <taxon>Ecdysozoa</taxon>
        <taxon>Nematoda</taxon>
        <taxon>Chromadorea</taxon>
        <taxon>Rhabditida</taxon>
        <taxon>Tylenchina</taxon>
        <taxon>Panagrolaimomorpha</taxon>
        <taxon>Strongyloidoidea</taxon>
        <taxon>Steinernematidae</taxon>
        <taxon>Steinernema</taxon>
    </lineage>
</organism>
<sequence length="73" mass="8265">MYSVLKPTGFPEGKSFNFALLLVCALAVLLFIVFACLSIHILNMLRPYEHAYGLLPVTVRMKPRNARHVSFDI</sequence>
<dbReference type="AlphaFoldDB" id="A0AA39H8V2"/>
<keyword evidence="3" id="KW-1185">Reference proteome</keyword>